<evidence type="ECO:0000256" key="1">
    <source>
        <dbReference type="ARBA" id="ARBA00006643"/>
    </source>
</evidence>
<reference evidence="4 5" key="1">
    <citation type="submission" date="2021-09" db="EMBL/GenBank/DDBJ databases">
        <title>Genomic insights and catalytic innovation underlie evolution of tropane alkaloids biosynthesis.</title>
        <authorList>
            <person name="Wang Y.-J."/>
            <person name="Tian T."/>
            <person name="Huang J.-P."/>
            <person name="Huang S.-X."/>
        </authorList>
    </citation>
    <scope>NUCLEOTIDE SEQUENCE [LARGE SCALE GENOMIC DNA]</scope>
    <source>
        <strain evidence="4">KIB-2018</strain>
        <tissue evidence="4">Leaf</tissue>
    </source>
</reference>
<accession>A0AAV8U6E6</accession>
<sequence length="539" mass="60439">MVSSDSGAYNVMIRAFTDNQSPQKAVILFMQNLENGVLFDEFSLPCTLKACSQLRGMREGKQVHAQVVKRGFGSDGLCFQVYGNCGDIILARKLFDGMCERDIFTWNSMLSGYVKNGYYEDVIRLRELDVGFKYITFLSVLPACGRLGDVELGEWIHDILITALVDMYSKCGEMDKARNLFDGLDRKNVITWSAMISGYTQSRRCKDALDLFNEMQRENVDANEVTMVRVLSCCAVLGALETGKWVHVYIERKKIKITLTLGTALIDFYGKCGLMDGAAEVFQISLIQGFANNGQGRKALEFYQKMRESDIEPNNVTFIGVRSTCSHAGLVSEGREFFISMSRDFGIEPSLEHYGCMVDILGRAGLIEEAYHFVKEMPIRPSAVTWRTLLASCKVHKNVEIAEESLKHLVELEPMHSGDDILLSNIYASVGRLSAAMRRRSEMKERGIKKMPGCSLIELEGQIYELAVAKLHPFKAIYNATEDMIRQIKAAGCVPNISDARFDAEEDSEKFAIAFGLSKTPPGTTIRISKKLKSLYRLP</sequence>
<gene>
    <name evidence="4" type="ORF">K2173_028595</name>
</gene>
<keyword evidence="5" id="KW-1185">Reference proteome</keyword>
<dbReference type="FunFam" id="1.25.40.10:FF:000242">
    <property type="entry name" value="Pentatricopeptide repeat-containing protein"/>
    <property type="match status" value="1"/>
</dbReference>
<evidence type="ECO:0008006" key="6">
    <source>
        <dbReference type="Google" id="ProtNLM"/>
    </source>
</evidence>
<dbReference type="Pfam" id="PF20431">
    <property type="entry name" value="E_motif"/>
    <property type="match status" value="1"/>
</dbReference>
<feature type="repeat" description="PPR" evidence="3">
    <location>
        <begin position="279"/>
        <end position="313"/>
    </location>
</feature>
<dbReference type="InterPro" id="IPR046960">
    <property type="entry name" value="PPR_At4g14850-like_plant"/>
</dbReference>
<name>A0AAV8U6E6_9ROSI</name>
<dbReference type="InterPro" id="IPR002885">
    <property type="entry name" value="PPR_rpt"/>
</dbReference>
<dbReference type="Proteomes" id="UP001159364">
    <property type="component" value="Linkage Group LG02"/>
</dbReference>
<organism evidence="4 5">
    <name type="scientific">Erythroxylum novogranatense</name>
    <dbReference type="NCBI Taxonomy" id="1862640"/>
    <lineage>
        <taxon>Eukaryota</taxon>
        <taxon>Viridiplantae</taxon>
        <taxon>Streptophyta</taxon>
        <taxon>Embryophyta</taxon>
        <taxon>Tracheophyta</taxon>
        <taxon>Spermatophyta</taxon>
        <taxon>Magnoliopsida</taxon>
        <taxon>eudicotyledons</taxon>
        <taxon>Gunneridae</taxon>
        <taxon>Pentapetalae</taxon>
        <taxon>rosids</taxon>
        <taxon>fabids</taxon>
        <taxon>Malpighiales</taxon>
        <taxon>Erythroxylaceae</taxon>
        <taxon>Erythroxylum</taxon>
    </lineage>
</organism>
<dbReference type="PROSITE" id="PS51375">
    <property type="entry name" value="PPR"/>
    <property type="match status" value="2"/>
</dbReference>
<dbReference type="EMBL" id="JAIWQS010000002">
    <property type="protein sequence ID" value="KAJ8773418.1"/>
    <property type="molecule type" value="Genomic_DNA"/>
</dbReference>
<dbReference type="Gene3D" id="1.25.40.10">
    <property type="entry name" value="Tetratricopeptide repeat domain"/>
    <property type="match status" value="3"/>
</dbReference>
<dbReference type="InterPro" id="IPR046848">
    <property type="entry name" value="E_motif"/>
</dbReference>
<dbReference type="FunFam" id="1.25.40.10:FF:000344">
    <property type="entry name" value="Pentatricopeptide repeat-containing protein"/>
    <property type="match status" value="1"/>
</dbReference>
<keyword evidence="2" id="KW-0677">Repeat</keyword>
<dbReference type="NCBIfam" id="TIGR00756">
    <property type="entry name" value="PPR"/>
    <property type="match status" value="3"/>
</dbReference>
<dbReference type="GO" id="GO:0009451">
    <property type="term" value="P:RNA modification"/>
    <property type="evidence" value="ECO:0007669"/>
    <property type="project" value="InterPro"/>
</dbReference>
<evidence type="ECO:0000256" key="2">
    <source>
        <dbReference type="ARBA" id="ARBA00022737"/>
    </source>
</evidence>
<protein>
    <recommendedName>
        <fullName evidence="6">Pentatricopeptide repeat-containing protein</fullName>
    </recommendedName>
</protein>
<feature type="repeat" description="PPR" evidence="3">
    <location>
        <begin position="188"/>
        <end position="222"/>
    </location>
</feature>
<dbReference type="Pfam" id="PF13041">
    <property type="entry name" value="PPR_2"/>
    <property type="match status" value="2"/>
</dbReference>
<comment type="caution">
    <text evidence="4">The sequence shown here is derived from an EMBL/GenBank/DDBJ whole genome shotgun (WGS) entry which is preliminary data.</text>
</comment>
<dbReference type="PANTHER" id="PTHR47926">
    <property type="entry name" value="PENTATRICOPEPTIDE REPEAT-CONTAINING PROTEIN"/>
    <property type="match status" value="1"/>
</dbReference>
<evidence type="ECO:0000256" key="3">
    <source>
        <dbReference type="PROSITE-ProRule" id="PRU00708"/>
    </source>
</evidence>
<dbReference type="Pfam" id="PF01535">
    <property type="entry name" value="PPR"/>
    <property type="match status" value="3"/>
</dbReference>
<evidence type="ECO:0000313" key="5">
    <source>
        <dbReference type="Proteomes" id="UP001159364"/>
    </source>
</evidence>
<dbReference type="GO" id="GO:0003723">
    <property type="term" value="F:RNA binding"/>
    <property type="evidence" value="ECO:0007669"/>
    <property type="project" value="InterPro"/>
</dbReference>
<comment type="similarity">
    <text evidence="1">Belongs to the PPR family. PCMP-H subfamily.</text>
</comment>
<dbReference type="InterPro" id="IPR011990">
    <property type="entry name" value="TPR-like_helical_dom_sf"/>
</dbReference>
<dbReference type="FunFam" id="1.25.40.10:FF:000333">
    <property type="entry name" value="Pentatricopeptide repeat-containing protein"/>
    <property type="match status" value="1"/>
</dbReference>
<dbReference type="PANTHER" id="PTHR47926:SF458">
    <property type="entry name" value="PENTATRICOPEPTIDE REPEAT-CONTAINING PROTEIN"/>
    <property type="match status" value="1"/>
</dbReference>
<evidence type="ECO:0000313" key="4">
    <source>
        <dbReference type="EMBL" id="KAJ8773418.1"/>
    </source>
</evidence>
<dbReference type="AlphaFoldDB" id="A0AAV8U6E6"/>
<proteinExistence type="inferred from homology"/>